<evidence type="ECO:0000313" key="2">
    <source>
        <dbReference type="Proteomes" id="UP000585474"/>
    </source>
</evidence>
<keyword evidence="2" id="KW-1185">Reference proteome</keyword>
<organism evidence="1 2">
    <name type="scientific">Actinidia rufa</name>
    <dbReference type="NCBI Taxonomy" id="165716"/>
    <lineage>
        <taxon>Eukaryota</taxon>
        <taxon>Viridiplantae</taxon>
        <taxon>Streptophyta</taxon>
        <taxon>Embryophyta</taxon>
        <taxon>Tracheophyta</taxon>
        <taxon>Spermatophyta</taxon>
        <taxon>Magnoliopsida</taxon>
        <taxon>eudicotyledons</taxon>
        <taxon>Gunneridae</taxon>
        <taxon>Pentapetalae</taxon>
        <taxon>asterids</taxon>
        <taxon>Ericales</taxon>
        <taxon>Actinidiaceae</taxon>
        <taxon>Actinidia</taxon>
    </lineage>
</organism>
<accession>A0A7J0DSM3</accession>
<gene>
    <name evidence="1" type="ORF">Acr_00g0067830</name>
</gene>
<name>A0A7J0DSM3_9ERIC</name>
<sequence length="194" mass="21681">MPVTCVPFEVLVTNLPAITLGMEGSLGQDDVQSLLSNSEKAGEVMVQKLSPRIVDSFGYLNAKRRDHDDVLGLLPAKMELMLPPLNVPIAWEANGRAEKEFDNLSLPMMTEVNPYITFTNENLKGIYLPHDDVLVMAAAIANFNVQRILIDDNGSCAMIALLLSLYNAILGWQNQRHYLHLLTNDEVSNHHRDR</sequence>
<proteinExistence type="predicted"/>
<dbReference type="AlphaFoldDB" id="A0A7J0DSM3"/>
<dbReference type="EMBL" id="BJWL01000347">
    <property type="protein sequence ID" value="GFS40323.1"/>
    <property type="molecule type" value="Genomic_DNA"/>
</dbReference>
<reference evidence="2" key="1">
    <citation type="submission" date="2019-07" db="EMBL/GenBank/DDBJ databases">
        <title>De Novo Assembly of kiwifruit Actinidia rufa.</title>
        <authorList>
            <person name="Sugita-Konishi S."/>
            <person name="Sato K."/>
            <person name="Mori E."/>
            <person name="Abe Y."/>
            <person name="Kisaki G."/>
            <person name="Hamano K."/>
            <person name="Suezawa K."/>
            <person name="Otani M."/>
            <person name="Fukuda T."/>
            <person name="Manabe T."/>
            <person name="Gomi K."/>
            <person name="Tabuchi M."/>
            <person name="Akimitsu K."/>
            <person name="Kataoka I."/>
        </authorList>
    </citation>
    <scope>NUCLEOTIDE SEQUENCE [LARGE SCALE GENOMIC DNA]</scope>
    <source>
        <strain evidence="2">cv. Fuchu</strain>
    </source>
</reference>
<comment type="caution">
    <text evidence="1">The sequence shown here is derived from an EMBL/GenBank/DDBJ whole genome shotgun (WGS) entry which is preliminary data.</text>
</comment>
<evidence type="ECO:0000313" key="1">
    <source>
        <dbReference type="EMBL" id="GFS40323.1"/>
    </source>
</evidence>
<dbReference type="OrthoDB" id="1752268at2759"/>
<protein>
    <submittedName>
        <fullName evidence="1">Uncharacterized protein</fullName>
    </submittedName>
</protein>
<dbReference type="Proteomes" id="UP000585474">
    <property type="component" value="Unassembled WGS sequence"/>
</dbReference>